<dbReference type="PANTHER" id="PTHR24321">
    <property type="entry name" value="DEHYDROGENASES, SHORT CHAIN"/>
    <property type="match status" value="1"/>
</dbReference>
<keyword evidence="3" id="KW-0560">Oxidoreductase</keyword>
<dbReference type="PRINTS" id="PR00081">
    <property type="entry name" value="GDHRDH"/>
</dbReference>
<dbReference type="RefSeq" id="XP_007737382.1">
    <property type="nucleotide sequence ID" value="XM_007739192.1"/>
</dbReference>
<evidence type="ECO:0000313" key="5">
    <source>
        <dbReference type="Proteomes" id="UP000019478"/>
    </source>
</evidence>
<protein>
    <recommendedName>
        <fullName evidence="6">3-oxoacyl-[acyl-carrier protein] reductase</fullName>
    </recommendedName>
</protein>
<evidence type="ECO:0000256" key="3">
    <source>
        <dbReference type="ARBA" id="ARBA00023002"/>
    </source>
</evidence>
<dbReference type="SUPFAM" id="SSF51735">
    <property type="entry name" value="NAD(P)-binding Rossmann-fold domains"/>
    <property type="match status" value="1"/>
</dbReference>
<dbReference type="CDD" id="cd05233">
    <property type="entry name" value="SDR_c"/>
    <property type="match status" value="1"/>
</dbReference>
<dbReference type="OrthoDB" id="4113790at2759"/>
<keyword evidence="5" id="KW-1185">Reference proteome</keyword>
<dbReference type="AlphaFoldDB" id="W9XBU1"/>
<evidence type="ECO:0008006" key="6">
    <source>
        <dbReference type="Google" id="ProtNLM"/>
    </source>
</evidence>
<keyword evidence="2" id="KW-0521">NADP</keyword>
<accession>W9XBU1</accession>
<gene>
    <name evidence="4" type="ORF">A1O3_09096</name>
</gene>
<proteinExistence type="inferred from homology"/>
<evidence type="ECO:0000256" key="2">
    <source>
        <dbReference type="ARBA" id="ARBA00022857"/>
    </source>
</evidence>
<dbReference type="STRING" id="1182542.W9XBU1"/>
<dbReference type="EMBL" id="AMGY01000009">
    <property type="protein sequence ID" value="EXJ77937.1"/>
    <property type="molecule type" value="Genomic_DNA"/>
</dbReference>
<sequence>MDFPGVAFITGAASGIGRATSLLFAAEGCQRIVISDINEAGLEETKALIAESHGGAGAGAGPDVLAVPVDLRSESSVDSLVEKAVARFGRLDYCCNVAGIVLGGGTAEVQTSDFELQYEVNLRGVFFCERAELRVLRQQEPLASKDSKYPIRGAIVNVSSLAGQMAYADLPAYSAFKHGVCGLSKSDAMKYGPEGIRINTVCPGAVTTPITKNLPPQKPEELEALLKIIALGRYADPEELAQAIVWLSSGRASYINGTTLSVNGGRQGF</sequence>
<dbReference type="Pfam" id="PF13561">
    <property type="entry name" value="adh_short_C2"/>
    <property type="match status" value="1"/>
</dbReference>
<comment type="similarity">
    <text evidence="1">Belongs to the short-chain dehydrogenases/reductases (SDR) family.</text>
</comment>
<evidence type="ECO:0000313" key="4">
    <source>
        <dbReference type="EMBL" id="EXJ77937.1"/>
    </source>
</evidence>
<dbReference type="InterPro" id="IPR036291">
    <property type="entry name" value="NAD(P)-bd_dom_sf"/>
</dbReference>
<organism evidence="4 5">
    <name type="scientific">Capronia epimyces CBS 606.96</name>
    <dbReference type="NCBI Taxonomy" id="1182542"/>
    <lineage>
        <taxon>Eukaryota</taxon>
        <taxon>Fungi</taxon>
        <taxon>Dikarya</taxon>
        <taxon>Ascomycota</taxon>
        <taxon>Pezizomycotina</taxon>
        <taxon>Eurotiomycetes</taxon>
        <taxon>Chaetothyriomycetidae</taxon>
        <taxon>Chaetothyriales</taxon>
        <taxon>Herpotrichiellaceae</taxon>
        <taxon>Capronia</taxon>
    </lineage>
</organism>
<name>W9XBU1_9EURO</name>
<dbReference type="GO" id="GO:0016491">
    <property type="term" value="F:oxidoreductase activity"/>
    <property type="evidence" value="ECO:0007669"/>
    <property type="project" value="UniProtKB-KW"/>
</dbReference>
<reference evidence="4 5" key="1">
    <citation type="submission" date="2013-03" db="EMBL/GenBank/DDBJ databases">
        <title>The Genome Sequence of Capronia epimyces CBS 606.96.</title>
        <authorList>
            <consortium name="The Broad Institute Genomics Platform"/>
            <person name="Cuomo C."/>
            <person name="de Hoog S."/>
            <person name="Gorbushina A."/>
            <person name="Walker B."/>
            <person name="Young S.K."/>
            <person name="Zeng Q."/>
            <person name="Gargeya S."/>
            <person name="Fitzgerald M."/>
            <person name="Haas B."/>
            <person name="Abouelleil A."/>
            <person name="Allen A.W."/>
            <person name="Alvarado L."/>
            <person name="Arachchi H.M."/>
            <person name="Berlin A.M."/>
            <person name="Chapman S.B."/>
            <person name="Gainer-Dewar J."/>
            <person name="Goldberg J."/>
            <person name="Griggs A."/>
            <person name="Gujja S."/>
            <person name="Hansen M."/>
            <person name="Howarth C."/>
            <person name="Imamovic A."/>
            <person name="Ireland A."/>
            <person name="Larimer J."/>
            <person name="McCowan C."/>
            <person name="Murphy C."/>
            <person name="Pearson M."/>
            <person name="Poon T.W."/>
            <person name="Priest M."/>
            <person name="Roberts A."/>
            <person name="Saif S."/>
            <person name="Shea T."/>
            <person name="Sisk P."/>
            <person name="Sykes S."/>
            <person name="Wortman J."/>
            <person name="Nusbaum C."/>
            <person name="Birren B."/>
        </authorList>
    </citation>
    <scope>NUCLEOTIDE SEQUENCE [LARGE SCALE GENOMIC DNA]</scope>
    <source>
        <strain evidence="4 5">CBS 606.96</strain>
    </source>
</reference>
<dbReference type="HOGENOM" id="CLU_010194_1_0_1"/>
<dbReference type="Gene3D" id="3.40.50.720">
    <property type="entry name" value="NAD(P)-binding Rossmann-like Domain"/>
    <property type="match status" value="1"/>
</dbReference>
<dbReference type="eggNOG" id="KOG1200">
    <property type="taxonomic scope" value="Eukaryota"/>
</dbReference>
<dbReference type="PANTHER" id="PTHR24321:SF8">
    <property type="entry name" value="ESTRADIOL 17-BETA-DEHYDROGENASE 8-RELATED"/>
    <property type="match status" value="1"/>
</dbReference>
<dbReference type="InterPro" id="IPR002347">
    <property type="entry name" value="SDR_fam"/>
</dbReference>
<evidence type="ECO:0000256" key="1">
    <source>
        <dbReference type="ARBA" id="ARBA00006484"/>
    </source>
</evidence>
<dbReference type="Proteomes" id="UP000019478">
    <property type="component" value="Unassembled WGS sequence"/>
</dbReference>
<dbReference type="FunFam" id="3.40.50.720:FF:000084">
    <property type="entry name" value="Short-chain dehydrogenase reductase"/>
    <property type="match status" value="1"/>
</dbReference>
<dbReference type="GeneID" id="19173182"/>
<comment type="caution">
    <text evidence="4">The sequence shown here is derived from an EMBL/GenBank/DDBJ whole genome shotgun (WGS) entry which is preliminary data.</text>
</comment>
<dbReference type="PRINTS" id="PR00080">
    <property type="entry name" value="SDRFAMILY"/>
</dbReference>